<dbReference type="EMBL" id="ML978166">
    <property type="protein sequence ID" value="KAF2033480.1"/>
    <property type="molecule type" value="Genomic_DNA"/>
</dbReference>
<dbReference type="InterPro" id="IPR018555">
    <property type="entry name" value="C630.06c-like"/>
</dbReference>
<name>A0A9P4LQQ8_9PLEO</name>
<evidence type="ECO:0000313" key="3">
    <source>
        <dbReference type="Proteomes" id="UP000799777"/>
    </source>
</evidence>
<protein>
    <submittedName>
        <fullName evidence="2">Uncharacterized protein</fullName>
    </submittedName>
</protein>
<feature type="compositionally biased region" description="Basic residues" evidence="1">
    <location>
        <begin position="171"/>
        <end position="187"/>
    </location>
</feature>
<proteinExistence type="predicted"/>
<gene>
    <name evidence="2" type="ORF">EK21DRAFT_98188</name>
</gene>
<evidence type="ECO:0000256" key="1">
    <source>
        <dbReference type="SAM" id="MobiDB-lite"/>
    </source>
</evidence>
<organism evidence="2 3">
    <name type="scientific">Setomelanomma holmii</name>
    <dbReference type="NCBI Taxonomy" id="210430"/>
    <lineage>
        <taxon>Eukaryota</taxon>
        <taxon>Fungi</taxon>
        <taxon>Dikarya</taxon>
        <taxon>Ascomycota</taxon>
        <taxon>Pezizomycotina</taxon>
        <taxon>Dothideomycetes</taxon>
        <taxon>Pleosporomycetidae</taxon>
        <taxon>Pleosporales</taxon>
        <taxon>Pleosporineae</taxon>
        <taxon>Phaeosphaeriaceae</taxon>
        <taxon>Setomelanomma</taxon>
    </lineage>
</organism>
<evidence type="ECO:0000313" key="2">
    <source>
        <dbReference type="EMBL" id="KAF2033480.1"/>
    </source>
</evidence>
<keyword evidence="3" id="KW-1185">Reference proteome</keyword>
<comment type="caution">
    <text evidence="2">The sequence shown here is derived from an EMBL/GenBank/DDBJ whole genome shotgun (WGS) entry which is preliminary data.</text>
</comment>
<reference evidence="2" key="1">
    <citation type="journal article" date="2020" name="Stud. Mycol.">
        <title>101 Dothideomycetes genomes: a test case for predicting lifestyles and emergence of pathogens.</title>
        <authorList>
            <person name="Haridas S."/>
            <person name="Albert R."/>
            <person name="Binder M."/>
            <person name="Bloem J."/>
            <person name="Labutti K."/>
            <person name="Salamov A."/>
            <person name="Andreopoulos B."/>
            <person name="Baker S."/>
            <person name="Barry K."/>
            <person name="Bills G."/>
            <person name="Bluhm B."/>
            <person name="Cannon C."/>
            <person name="Castanera R."/>
            <person name="Culley D."/>
            <person name="Daum C."/>
            <person name="Ezra D."/>
            <person name="Gonzalez J."/>
            <person name="Henrissat B."/>
            <person name="Kuo A."/>
            <person name="Liang C."/>
            <person name="Lipzen A."/>
            <person name="Lutzoni F."/>
            <person name="Magnuson J."/>
            <person name="Mondo S."/>
            <person name="Nolan M."/>
            <person name="Ohm R."/>
            <person name="Pangilinan J."/>
            <person name="Park H.-J."/>
            <person name="Ramirez L."/>
            <person name="Alfaro M."/>
            <person name="Sun H."/>
            <person name="Tritt A."/>
            <person name="Yoshinaga Y."/>
            <person name="Zwiers L.-H."/>
            <person name="Turgeon B."/>
            <person name="Goodwin S."/>
            <person name="Spatafora J."/>
            <person name="Crous P."/>
            <person name="Grigoriev I."/>
        </authorList>
    </citation>
    <scope>NUCLEOTIDE SEQUENCE</scope>
    <source>
        <strain evidence="2">CBS 110217</strain>
    </source>
</reference>
<dbReference type="Proteomes" id="UP000799777">
    <property type="component" value="Unassembled WGS sequence"/>
</dbReference>
<feature type="region of interest" description="Disordered" evidence="1">
    <location>
        <begin position="1"/>
        <end position="28"/>
    </location>
</feature>
<feature type="region of interest" description="Disordered" evidence="1">
    <location>
        <begin position="168"/>
        <end position="253"/>
    </location>
</feature>
<feature type="compositionally biased region" description="Basic residues" evidence="1">
    <location>
        <begin position="212"/>
        <end position="229"/>
    </location>
</feature>
<dbReference type="Pfam" id="PF09428">
    <property type="entry name" value="DUF2011"/>
    <property type="match status" value="1"/>
</dbReference>
<accession>A0A9P4LQQ8</accession>
<dbReference type="AlphaFoldDB" id="A0A9P4LQQ8"/>
<sequence>MFDLPGAKRVSREELESPVSSPRSTPDAALEELLRSRLQNEFTFTAEADIADATQSDEDETELRLFATFTSDGPNTHKIRLSSPGAANSDLGFVKKKPRSYYFADEPTSEERNRLEDAAIDGETILDLSKQPWPGSALPWKVQKISAAGIKKEVLVGYPPRLATIEQPIPKRTRKSKKMRIAIRKKMQVTTSKREEQDRLAKEKEEAEREKRTRRNREKKLKKKAKAQAKRTDGAENDANQTEVKPGESVEDD</sequence>
<feature type="compositionally biased region" description="Basic and acidic residues" evidence="1">
    <location>
        <begin position="192"/>
        <end position="211"/>
    </location>
</feature>
<dbReference type="OrthoDB" id="5425061at2759"/>